<dbReference type="AlphaFoldDB" id="A0A6B4JHK9"/>
<proteinExistence type="predicted"/>
<sequence>MKTMNSVVKKLIGEITELAYEVTNKKRHDVFVRYSAHVNCIEVNYHKNGYYSGSPAIKILEHYINTESNTISKLKQCKRKIKKLLEER</sequence>
<dbReference type="Proteomes" id="UP000486903">
    <property type="component" value="Unassembled WGS sequence"/>
</dbReference>
<dbReference type="EMBL" id="SXFB01000004">
    <property type="protein sequence ID" value="NFV26161.1"/>
    <property type="molecule type" value="Genomic_DNA"/>
</dbReference>
<reference evidence="1 2" key="1">
    <citation type="submission" date="2019-04" db="EMBL/GenBank/DDBJ databases">
        <title>Genome sequencing of Clostridium botulinum Groups I-IV and Clostridium butyricum.</title>
        <authorList>
            <person name="Brunt J."/>
            <person name="Van Vliet A.H.M."/>
            <person name="Stringer S.C."/>
            <person name="Carter A.T."/>
            <person name="Peck M.W."/>
        </authorList>
    </citation>
    <scope>NUCLEOTIDE SEQUENCE [LARGE SCALE GENOMIC DNA]</scope>
    <source>
        <strain evidence="1 2">BL81</strain>
    </source>
</reference>
<name>A0A6B4JHK9_CLOBO</name>
<accession>A0A6B4JHK9</accession>
<evidence type="ECO:0000313" key="1">
    <source>
        <dbReference type="EMBL" id="NFV26161.1"/>
    </source>
</evidence>
<protein>
    <submittedName>
        <fullName evidence="1">Uncharacterized protein</fullName>
    </submittedName>
</protein>
<evidence type="ECO:0000313" key="2">
    <source>
        <dbReference type="Proteomes" id="UP000486903"/>
    </source>
</evidence>
<gene>
    <name evidence="1" type="ORF">FDG31_08195</name>
</gene>
<comment type="caution">
    <text evidence="1">The sequence shown here is derived from an EMBL/GenBank/DDBJ whole genome shotgun (WGS) entry which is preliminary data.</text>
</comment>
<dbReference type="RefSeq" id="WP_003374715.1">
    <property type="nucleotide sequence ID" value="NZ_JACBBA010000001.1"/>
</dbReference>
<organism evidence="1 2">
    <name type="scientific">Clostridium botulinum</name>
    <dbReference type="NCBI Taxonomy" id="1491"/>
    <lineage>
        <taxon>Bacteria</taxon>
        <taxon>Bacillati</taxon>
        <taxon>Bacillota</taxon>
        <taxon>Clostridia</taxon>
        <taxon>Eubacteriales</taxon>
        <taxon>Clostridiaceae</taxon>
        <taxon>Clostridium</taxon>
    </lineage>
</organism>